<reference evidence="2" key="1">
    <citation type="submission" date="2022-10" db="EMBL/GenBank/DDBJ databases">
        <title>The complete genomes of actinobacterial strains from the NBC collection.</title>
        <authorList>
            <person name="Joergensen T.S."/>
            <person name="Alvarez Arevalo M."/>
            <person name="Sterndorff E.B."/>
            <person name="Faurdal D."/>
            <person name="Vuksanovic O."/>
            <person name="Mourched A.-S."/>
            <person name="Charusanti P."/>
            <person name="Shaw S."/>
            <person name="Blin K."/>
            <person name="Weber T."/>
        </authorList>
    </citation>
    <scope>NUCLEOTIDE SEQUENCE</scope>
    <source>
        <strain evidence="2">NBC_00060</strain>
    </source>
</reference>
<evidence type="ECO:0000256" key="1">
    <source>
        <dbReference type="SAM" id="MobiDB-lite"/>
    </source>
</evidence>
<sequence length="144" mass="15141">MLRSSRTLLSRGGRDEAGGPRGPGPQGGAGATGGSRLVLPPALPASLGCDAVAVPASYGFRVLARLPRSGCVFADADCWWWVVPAGSDHDLTWPHPTRYAPDARVPESPGRRMIHCPEGTSPYTPPIPLYLVVCQLTGTAPAWT</sequence>
<feature type="region of interest" description="Disordered" evidence="1">
    <location>
        <begin position="1"/>
        <end position="35"/>
    </location>
</feature>
<evidence type="ECO:0000313" key="2">
    <source>
        <dbReference type="EMBL" id="WTU39386.1"/>
    </source>
</evidence>
<dbReference type="AlphaFoldDB" id="A0AAU2GWY6"/>
<accession>A0AAU2GWY6</accession>
<dbReference type="EMBL" id="CP108253">
    <property type="protein sequence ID" value="WTU39386.1"/>
    <property type="molecule type" value="Genomic_DNA"/>
</dbReference>
<protein>
    <submittedName>
        <fullName evidence="2">Uncharacterized protein</fullName>
    </submittedName>
</protein>
<gene>
    <name evidence="2" type="ORF">OHV25_07270</name>
</gene>
<feature type="compositionally biased region" description="Low complexity" evidence="1">
    <location>
        <begin position="1"/>
        <end position="11"/>
    </location>
</feature>
<name>A0AAU2GWY6_9ACTN</name>
<organism evidence="2">
    <name type="scientific">Streptomyces sp. NBC_00060</name>
    <dbReference type="NCBI Taxonomy" id="2975636"/>
    <lineage>
        <taxon>Bacteria</taxon>
        <taxon>Bacillati</taxon>
        <taxon>Actinomycetota</taxon>
        <taxon>Actinomycetes</taxon>
        <taxon>Kitasatosporales</taxon>
        <taxon>Streptomycetaceae</taxon>
        <taxon>Streptomyces</taxon>
    </lineage>
</organism>
<feature type="compositionally biased region" description="Gly residues" evidence="1">
    <location>
        <begin position="19"/>
        <end position="33"/>
    </location>
</feature>
<proteinExistence type="predicted"/>